<dbReference type="EMBL" id="CP003359">
    <property type="protein sequence ID" value="AGB40535.1"/>
    <property type="molecule type" value="Genomic_DNA"/>
</dbReference>
<keyword evidence="6" id="KW-0479">Metal-binding</keyword>
<dbReference type="InterPro" id="IPR033749">
    <property type="entry name" value="Polyprenyl_synt_CS"/>
</dbReference>
<dbReference type="InterPro" id="IPR008949">
    <property type="entry name" value="Isoprenoid_synthase_dom_sf"/>
</dbReference>
<dbReference type="OrthoDB" id="9805316at2"/>
<evidence type="ECO:0000256" key="3">
    <source>
        <dbReference type="ARBA" id="ARBA00012439"/>
    </source>
</evidence>
<comment type="similarity">
    <text evidence="2 12">Belongs to the FPP/GGPP synthase family.</text>
</comment>
<dbReference type="InterPro" id="IPR000092">
    <property type="entry name" value="Polyprenyl_synt"/>
</dbReference>
<sequence length="293" mass="32095">MKVNQVITKKAKLINQTLEELLPMEEAKPKKLSQAMRYSVLAGGKRLRPILTLLVAKLIGEEEKKVLPAACALEMIHNYSLIHDDLPCMDDDDYRRGQPTNHKVYGEAMAVLAGDSLLTLAFETISRINNIDQDKVLLATQELAIAAGNQGMVGGQAADIVAEGQKIDKEGLEYIHTHKTGALLRAAVRIGAILAGANKEELAALTTYAQKIGLAFQVVDDILDIEGDEEKLGKDVGSDLERDKATFPALYGLEEAKKMAQKLCQEAKEAIHIFGEEAKVLLELADYIIGRDY</sequence>
<evidence type="ECO:0000313" key="14">
    <source>
        <dbReference type="Proteomes" id="UP000010880"/>
    </source>
</evidence>
<dbReference type="STRING" id="748449.Halha_0561"/>
<keyword evidence="7" id="KW-0460">Magnesium</keyword>
<dbReference type="GO" id="GO:0004337">
    <property type="term" value="F:(2E,6E)-farnesyl diphosphate synthase activity"/>
    <property type="evidence" value="ECO:0007669"/>
    <property type="project" value="UniProtKB-EC"/>
</dbReference>
<dbReference type="Gene3D" id="1.10.600.10">
    <property type="entry name" value="Farnesyl Diphosphate Synthase"/>
    <property type="match status" value="1"/>
</dbReference>
<evidence type="ECO:0000256" key="6">
    <source>
        <dbReference type="ARBA" id="ARBA00022723"/>
    </source>
</evidence>
<dbReference type="RefSeq" id="WP_015326261.1">
    <property type="nucleotide sequence ID" value="NC_019978.1"/>
</dbReference>
<evidence type="ECO:0000256" key="10">
    <source>
        <dbReference type="ARBA" id="ARBA00032873"/>
    </source>
</evidence>
<evidence type="ECO:0000256" key="7">
    <source>
        <dbReference type="ARBA" id="ARBA00022842"/>
    </source>
</evidence>
<evidence type="ECO:0000256" key="11">
    <source>
        <dbReference type="ARBA" id="ARBA00049399"/>
    </source>
</evidence>
<dbReference type="PANTHER" id="PTHR43281">
    <property type="entry name" value="FARNESYL DIPHOSPHATE SYNTHASE"/>
    <property type="match status" value="1"/>
</dbReference>
<evidence type="ECO:0000313" key="13">
    <source>
        <dbReference type="EMBL" id="AGB40535.1"/>
    </source>
</evidence>
<dbReference type="SFLD" id="SFLDG01017">
    <property type="entry name" value="Polyprenyl_Transferase_Like"/>
    <property type="match status" value="1"/>
</dbReference>
<dbReference type="PROSITE" id="PS00723">
    <property type="entry name" value="POLYPRENYL_SYNTHASE_1"/>
    <property type="match status" value="1"/>
</dbReference>
<dbReference type="HOGENOM" id="CLU_014015_0_0_9"/>
<keyword evidence="5 12" id="KW-0808">Transferase</keyword>
<evidence type="ECO:0000256" key="9">
    <source>
        <dbReference type="ARBA" id="ARBA00032380"/>
    </source>
</evidence>
<name>L0K7L0_HALHC</name>
<dbReference type="KEGG" id="hhl:Halha_0561"/>
<protein>
    <recommendedName>
        <fullName evidence="4">Farnesyl diphosphate synthase</fullName>
        <ecNumber evidence="3">2.5.1.10</ecNumber>
    </recommendedName>
    <alternativeName>
        <fullName evidence="10">(2E,6E)-farnesyl diphosphate synthase</fullName>
    </alternativeName>
    <alternativeName>
        <fullName evidence="9">Geranyltranstransferase</fullName>
    </alternativeName>
</protein>
<evidence type="ECO:0000256" key="5">
    <source>
        <dbReference type="ARBA" id="ARBA00022679"/>
    </source>
</evidence>
<dbReference type="FunFam" id="1.10.600.10:FF:000001">
    <property type="entry name" value="Geranylgeranyl diphosphate synthase"/>
    <property type="match status" value="1"/>
</dbReference>
<evidence type="ECO:0000256" key="1">
    <source>
        <dbReference type="ARBA" id="ARBA00001946"/>
    </source>
</evidence>
<dbReference type="InterPro" id="IPR053378">
    <property type="entry name" value="Prenyl_diphosphate_synthase"/>
</dbReference>
<proteinExistence type="inferred from homology"/>
<dbReference type="Proteomes" id="UP000010880">
    <property type="component" value="Chromosome"/>
</dbReference>
<dbReference type="PATRIC" id="fig|748449.3.peg.523"/>
<comment type="catalytic activity">
    <reaction evidence="11">
        <text>isopentenyl diphosphate + (2E)-geranyl diphosphate = (2E,6E)-farnesyl diphosphate + diphosphate</text>
        <dbReference type="Rhea" id="RHEA:19361"/>
        <dbReference type="ChEBI" id="CHEBI:33019"/>
        <dbReference type="ChEBI" id="CHEBI:58057"/>
        <dbReference type="ChEBI" id="CHEBI:128769"/>
        <dbReference type="ChEBI" id="CHEBI:175763"/>
        <dbReference type="EC" id="2.5.1.10"/>
    </reaction>
</comment>
<keyword evidence="8" id="KW-0414">Isoprene biosynthesis</keyword>
<dbReference type="SUPFAM" id="SSF48576">
    <property type="entry name" value="Terpenoid synthases"/>
    <property type="match status" value="1"/>
</dbReference>
<dbReference type="eggNOG" id="COG0142">
    <property type="taxonomic scope" value="Bacteria"/>
</dbReference>
<comment type="cofactor">
    <cofactor evidence="1">
        <name>Mg(2+)</name>
        <dbReference type="ChEBI" id="CHEBI:18420"/>
    </cofactor>
</comment>
<keyword evidence="14" id="KW-1185">Reference proteome</keyword>
<accession>L0K7L0</accession>
<gene>
    <name evidence="13" type="ordered locus">Halha_0561</name>
</gene>
<evidence type="ECO:0000256" key="4">
    <source>
        <dbReference type="ARBA" id="ARBA00015100"/>
    </source>
</evidence>
<dbReference type="Pfam" id="PF00348">
    <property type="entry name" value="polyprenyl_synt"/>
    <property type="match status" value="1"/>
</dbReference>
<dbReference type="AlphaFoldDB" id="L0K7L0"/>
<dbReference type="CDD" id="cd00685">
    <property type="entry name" value="Trans_IPPS_HT"/>
    <property type="match status" value="1"/>
</dbReference>
<dbReference type="GO" id="GO:0005737">
    <property type="term" value="C:cytoplasm"/>
    <property type="evidence" value="ECO:0007669"/>
    <property type="project" value="UniProtKB-ARBA"/>
</dbReference>
<dbReference type="PROSITE" id="PS00444">
    <property type="entry name" value="POLYPRENYL_SYNTHASE_2"/>
    <property type="match status" value="1"/>
</dbReference>
<dbReference type="SFLD" id="SFLDS00005">
    <property type="entry name" value="Isoprenoid_Synthase_Type_I"/>
    <property type="match status" value="1"/>
</dbReference>
<dbReference type="GO" id="GO:0046872">
    <property type="term" value="F:metal ion binding"/>
    <property type="evidence" value="ECO:0007669"/>
    <property type="project" value="UniProtKB-KW"/>
</dbReference>
<evidence type="ECO:0000256" key="8">
    <source>
        <dbReference type="ARBA" id="ARBA00023229"/>
    </source>
</evidence>
<evidence type="ECO:0000256" key="12">
    <source>
        <dbReference type="RuleBase" id="RU004466"/>
    </source>
</evidence>
<dbReference type="PANTHER" id="PTHR43281:SF1">
    <property type="entry name" value="FARNESYL DIPHOSPHATE SYNTHASE"/>
    <property type="match status" value="1"/>
</dbReference>
<evidence type="ECO:0000256" key="2">
    <source>
        <dbReference type="ARBA" id="ARBA00006706"/>
    </source>
</evidence>
<organism evidence="13 14">
    <name type="scientific">Halobacteroides halobius (strain ATCC 35273 / DSM 5150 / MD-1)</name>
    <dbReference type="NCBI Taxonomy" id="748449"/>
    <lineage>
        <taxon>Bacteria</taxon>
        <taxon>Bacillati</taxon>
        <taxon>Bacillota</taxon>
        <taxon>Clostridia</taxon>
        <taxon>Halanaerobiales</taxon>
        <taxon>Halobacteroidaceae</taxon>
        <taxon>Halobacteroides</taxon>
    </lineage>
</organism>
<dbReference type="GO" id="GO:0016114">
    <property type="term" value="P:terpenoid biosynthetic process"/>
    <property type="evidence" value="ECO:0007669"/>
    <property type="project" value="UniProtKB-ARBA"/>
</dbReference>
<reference evidence="14" key="1">
    <citation type="submission" date="2012-02" db="EMBL/GenBank/DDBJ databases">
        <title>The complete genome of Halobacteroides halobius DSM 5150.</title>
        <authorList>
            <person name="Lucas S."/>
            <person name="Copeland A."/>
            <person name="Lapidus A."/>
            <person name="Glavina del Rio T."/>
            <person name="Dalin E."/>
            <person name="Tice H."/>
            <person name="Bruce D."/>
            <person name="Goodwin L."/>
            <person name="Pitluck S."/>
            <person name="Peters L."/>
            <person name="Mikhailova N."/>
            <person name="Gu W."/>
            <person name="Kyrpides N."/>
            <person name="Mavromatis K."/>
            <person name="Ivanova N."/>
            <person name="Brettin T."/>
            <person name="Detter J.C."/>
            <person name="Han C."/>
            <person name="Larimer F."/>
            <person name="Land M."/>
            <person name="Hauser L."/>
            <person name="Markowitz V."/>
            <person name="Cheng J.-F."/>
            <person name="Hugenholtz P."/>
            <person name="Woyke T."/>
            <person name="Wu D."/>
            <person name="Tindall B."/>
            <person name="Pomrenke H."/>
            <person name="Brambilla E."/>
            <person name="Klenk H.-P."/>
            <person name="Eisen J.A."/>
        </authorList>
    </citation>
    <scope>NUCLEOTIDE SEQUENCE [LARGE SCALE GENOMIC DNA]</scope>
    <source>
        <strain evidence="14">ATCC 35273 / DSM 5150 / MD-1</strain>
    </source>
</reference>
<dbReference type="NCBIfam" id="NF045485">
    <property type="entry name" value="FPPsyn"/>
    <property type="match status" value="1"/>
</dbReference>
<dbReference type="EC" id="2.5.1.10" evidence="3"/>